<dbReference type="PANTHER" id="PTHR39185:SF1">
    <property type="entry name" value="SWARMING MOTILITY PROTEIN SWRD"/>
    <property type="match status" value="1"/>
</dbReference>
<comment type="caution">
    <text evidence="1">The sequence shown here is derived from an EMBL/GenBank/DDBJ whole genome shotgun (WGS) entry which is preliminary data.</text>
</comment>
<dbReference type="PANTHER" id="PTHR39185">
    <property type="entry name" value="SWARMING MOTILITY PROTEIN SWRD"/>
    <property type="match status" value="1"/>
</dbReference>
<dbReference type="InterPro" id="IPR009384">
    <property type="entry name" value="SwrD-like"/>
</dbReference>
<keyword evidence="1" id="KW-0966">Cell projection</keyword>
<evidence type="ECO:0000313" key="1">
    <source>
        <dbReference type="EMBL" id="RFA37714.1"/>
    </source>
</evidence>
<gene>
    <name evidence="1" type="ORF">CAI16_01030</name>
</gene>
<organism evidence="1 2">
    <name type="scientific">Virgibacillus dokdonensis</name>
    <dbReference type="NCBI Taxonomy" id="302167"/>
    <lineage>
        <taxon>Bacteria</taxon>
        <taxon>Bacillati</taxon>
        <taxon>Bacillota</taxon>
        <taxon>Bacilli</taxon>
        <taxon>Bacillales</taxon>
        <taxon>Bacillaceae</taxon>
        <taxon>Virgibacillus</taxon>
    </lineage>
</organism>
<dbReference type="EMBL" id="NFZX01000001">
    <property type="protein sequence ID" value="RFA37714.1"/>
    <property type="molecule type" value="Genomic_DNA"/>
</dbReference>
<dbReference type="AlphaFoldDB" id="A0A3E0WXH7"/>
<evidence type="ECO:0000313" key="2">
    <source>
        <dbReference type="Proteomes" id="UP000256488"/>
    </source>
</evidence>
<accession>A0A3E0WXH7</accession>
<keyword evidence="1" id="KW-0969">Cilium</keyword>
<proteinExistence type="predicted"/>
<dbReference type="Proteomes" id="UP000256488">
    <property type="component" value="Unassembled WGS sequence"/>
</dbReference>
<dbReference type="RefSeq" id="WP_073005074.1">
    <property type="nucleotide sequence ID" value="NZ_NFZX01000001.1"/>
</dbReference>
<sequence>MISLTRLNGDEFTLNAIMIEQVQNFPDTTITLMNGKKFVVKETRSEVLQRTLAYYQQIGVQVVTKKEVCNGDE</sequence>
<keyword evidence="1" id="KW-0282">Flagellum</keyword>
<protein>
    <submittedName>
        <fullName evidence="1">Flagellar protein FlbD</fullName>
    </submittedName>
</protein>
<reference evidence="1 2" key="1">
    <citation type="submission" date="2017-05" db="EMBL/GenBank/DDBJ databases">
        <title>Virgibacillus sp. AK90 isolated from a saltern of Kakinada, India.</title>
        <authorList>
            <person name="Gupta V."/>
            <person name="Sidhu C."/>
            <person name="Korpole S."/>
            <person name="Pinnaka A.K."/>
        </authorList>
    </citation>
    <scope>NUCLEOTIDE SEQUENCE [LARGE SCALE GENOMIC DNA]</scope>
    <source>
        <strain evidence="1 2">AK90</strain>
    </source>
</reference>
<name>A0A3E0WXH7_9BACI</name>
<dbReference type="Pfam" id="PF06289">
    <property type="entry name" value="FlbD"/>
    <property type="match status" value="1"/>
</dbReference>